<dbReference type="GO" id="GO:0046872">
    <property type="term" value="F:metal ion binding"/>
    <property type="evidence" value="ECO:0007669"/>
    <property type="project" value="UniProtKB-UniRule"/>
</dbReference>
<feature type="transmembrane region" description="Helical" evidence="15">
    <location>
        <begin position="212"/>
        <end position="231"/>
    </location>
</feature>
<dbReference type="GO" id="GO:0010230">
    <property type="term" value="P:alternative respiration"/>
    <property type="evidence" value="ECO:0007669"/>
    <property type="project" value="TreeGrafter"/>
</dbReference>
<evidence type="ECO:0000256" key="11">
    <source>
        <dbReference type="ARBA" id="ARBA00023004"/>
    </source>
</evidence>
<protein>
    <recommendedName>
        <fullName evidence="13">Ubiquinol oxidase</fullName>
        <ecNumber evidence="13">1.10.3.11</ecNumber>
    </recommendedName>
</protein>
<proteinExistence type="inferred from homology"/>
<dbReference type="FunFam" id="1.20.1260.140:FF:000003">
    <property type="entry name" value="Ubiquinol oxidase"/>
    <property type="match status" value="1"/>
</dbReference>
<keyword evidence="4" id="KW-0813">Transport</keyword>
<evidence type="ECO:0000256" key="14">
    <source>
        <dbReference type="SAM" id="MobiDB-lite"/>
    </source>
</evidence>
<evidence type="ECO:0000256" key="3">
    <source>
        <dbReference type="ARBA" id="ARBA00008388"/>
    </source>
</evidence>
<accession>A0A6V7NWY4</accession>
<dbReference type="EC" id="1.10.3.11" evidence="13"/>
<feature type="region of interest" description="Disordered" evidence="14">
    <location>
        <begin position="324"/>
        <end position="343"/>
    </location>
</feature>
<organism evidence="16">
    <name type="scientific">Ananas comosus var. bracteatus</name>
    <name type="common">red pineapple</name>
    <dbReference type="NCBI Taxonomy" id="296719"/>
    <lineage>
        <taxon>Eukaryota</taxon>
        <taxon>Viridiplantae</taxon>
        <taxon>Streptophyta</taxon>
        <taxon>Embryophyta</taxon>
        <taxon>Tracheophyta</taxon>
        <taxon>Spermatophyta</taxon>
        <taxon>Magnoliopsida</taxon>
        <taxon>Liliopsida</taxon>
        <taxon>Poales</taxon>
        <taxon>Bromeliaceae</taxon>
        <taxon>Bromelioideae</taxon>
        <taxon>Ananas</taxon>
    </lineage>
</organism>
<reference evidence="16" key="1">
    <citation type="submission" date="2020-07" db="EMBL/GenBank/DDBJ databases">
        <authorList>
            <person name="Lin J."/>
        </authorList>
    </citation>
    <scope>NUCLEOTIDE SEQUENCE</scope>
</reference>
<comment type="similarity">
    <text evidence="3 13">Belongs to the alternative oxidase family.</text>
</comment>
<gene>
    <name evidence="16" type="ORF">CB5_LOCUS6276</name>
</gene>
<evidence type="ECO:0000256" key="15">
    <source>
        <dbReference type="SAM" id="Phobius"/>
    </source>
</evidence>
<dbReference type="CDD" id="cd01053">
    <property type="entry name" value="AOX"/>
    <property type="match status" value="1"/>
</dbReference>
<dbReference type="GO" id="GO:0106292">
    <property type="term" value="F:superoxide-generating NADPH oxidase activity"/>
    <property type="evidence" value="ECO:0007669"/>
    <property type="project" value="UniProtKB-ARBA"/>
</dbReference>
<evidence type="ECO:0000256" key="8">
    <source>
        <dbReference type="ARBA" id="ARBA00022982"/>
    </source>
</evidence>
<feature type="transmembrane region" description="Helical" evidence="15">
    <location>
        <begin position="149"/>
        <end position="170"/>
    </location>
</feature>
<keyword evidence="5 13" id="KW-0679">Respiratory chain</keyword>
<evidence type="ECO:0000256" key="7">
    <source>
        <dbReference type="ARBA" id="ARBA00022723"/>
    </source>
</evidence>
<dbReference type="GO" id="GO:0009916">
    <property type="term" value="F:alternative oxidase activity"/>
    <property type="evidence" value="ECO:0007669"/>
    <property type="project" value="UniProtKB-UniRule"/>
</dbReference>
<dbReference type="Pfam" id="PF01786">
    <property type="entry name" value="AOX"/>
    <property type="match status" value="1"/>
</dbReference>
<evidence type="ECO:0000256" key="9">
    <source>
        <dbReference type="ARBA" id="ARBA00022989"/>
    </source>
</evidence>
<evidence type="ECO:0000256" key="6">
    <source>
        <dbReference type="ARBA" id="ARBA00022692"/>
    </source>
</evidence>
<sequence>MVIMVATTISSFALSPPSSPTIPNSNSRTLTTPSLSSSAHRFLYNPLAVLRSPPPFRPFHGFASRKSCRVRAATLREKDEKVTVEESFSVKTFPDDAGRLAGADDVTTSTPGMLERWVIKCEQSVNILLTESVIQVIDALYHDRHYARFYVLETIARVPYFAFISVLHLYESFGWWRRADYLKVHFAESWNELHHLLIMEELGGNSFWFDRFLAQTAAFLYYFMTVGMYMLSPRMAYHFSECVEKHAYSTYDKFLKLQGEELKNLPAPKAAIEYYMNNDLYLFDEFQTARVPCTRRPQIENLYDVFVNIRDDEGEHCKTMKACQTPGSLRSPHSIPKPLEEDD</sequence>
<evidence type="ECO:0000256" key="13">
    <source>
        <dbReference type="RuleBase" id="RU003779"/>
    </source>
</evidence>
<name>A0A6V7NWY4_ANACO</name>
<evidence type="ECO:0000313" key="16">
    <source>
        <dbReference type="EMBL" id="CAD1823065.1"/>
    </source>
</evidence>
<evidence type="ECO:0000256" key="1">
    <source>
        <dbReference type="ARBA" id="ARBA00001192"/>
    </source>
</evidence>
<dbReference type="InterPro" id="IPR038659">
    <property type="entry name" value="AOX_sf"/>
</dbReference>
<comment type="subcellular location">
    <subcellularLocation>
        <location evidence="2">Membrane</location>
    </subcellularLocation>
</comment>
<dbReference type="GO" id="GO:0016117">
    <property type="term" value="P:carotenoid biosynthetic process"/>
    <property type="evidence" value="ECO:0007669"/>
    <property type="project" value="TreeGrafter"/>
</dbReference>
<dbReference type="GO" id="GO:0102721">
    <property type="term" value="F:ubiquinol:oxygen oxidoreductase activity"/>
    <property type="evidence" value="ECO:0007669"/>
    <property type="project" value="UniProtKB-EC"/>
</dbReference>
<keyword evidence="6 13" id="KW-0812">Transmembrane</keyword>
<comment type="cofactor">
    <cofactor evidence="13">
        <name>Fe cation</name>
        <dbReference type="ChEBI" id="CHEBI:24875"/>
    </cofactor>
    <text evidence="13">Binds 2 iron ions per subunit.</text>
</comment>
<dbReference type="GO" id="GO:0005739">
    <property type="term" value="C:mitochondrion"/>
    <property type="evidence" value="ECO:0007669"/>
    <property type="project" value="TreeGrafter"/>
</dbReference>
<evidence type="ECO:0000256" key="5">
    <source>
        <dbReference type="ARBA" id="ARBA00022660"/>
    </source>
</evidence>
<dbReference type="GO" id="GO:0016020">
    <property type="term" value="C:membrane"/>
    <property type="evidence" value="ECO:0007669"/>
    <property type="project" value="UniProtKB-SubCell"/>
</dbReference>
<evidence type="ECO:0000256" key="12">
    <source>
        <dbReference type="ARBA" id="ARBA00023136"/>
    </source>
</evidence>
<dbReference type="InterPro" id="IPR002680">
    <property type="entry name" value="AOX"/>
</dbReference>
<dbReference type="AlphaFoldDB" id="A0A6V7NWY4"/>
<dbReference type="EMBL" id="LR862142">
    <property type="protein sequence ID" value="CAD1823065.1"/>
    <property type="molecule type" value="Genomic_DNA"/>
</dbReference>
<keyword evidence="12 13" id="KW-0472">Membrane</keyword>
<evidence type="ECO:0000256" key="4">
    <source>
        <dbReference type="ARBA" id="ARBA00022448"/>
    </source>
</evidence>
<keyword evidence="10 13" id="KW-0560">Oxidoreductase</keyword>
<keyword evidence="9 15" id="KW-1133">Transmembrane helix</keyword>
<dbReference type="PANTHER" id="PTHR31803:SF10">
    <property type="entry name" value="UBIQUINOL OXIDASE 4, CHLOROPLASTIC_CHROMOPLASTIC"/>
    <property type="match status" value="1"/>
</dbReference>
<keyword evidence="7 13" id="KW-0479">Metal-binding</keyword>
<dbReference type="GO" id="GO:0009579">
    <property type="term" value="C:thylakoid"/>
    <property type="evidence" value="ECO:0007669"/>
    <property type="project" value="TreeGrafter"/>
</dbReference>
<dbReference type="GO" id="GO:0098803">
    <property type="term" value="C:respiratory chain complex"/>
    <property type="evidence" value="ECO:0007669"/>
    <property type="project" value="UniProtKB-UniRule"/>
</dbReference>
<keyword evidence="11 13" id="KW-0408">Iron</keyword>
<keyword evidence="8 13" id="KW-0249">Electron transport</keyword>
<evidence type="ECO:0000256" key="10">
    <source>
        <dbReference type="ARBA" id="ARBA00023002"/>
    </source>
</evidence>
<evidence type="ECO:0000256" key="2">
    <source>
        <dbReference type="ARBA" id="ARBA00004370"/>
    </source>
</evidence>
<dbReference type="Gene3D" id="1.20.1260.140">
    <property type="entry name" value="Alternative oxidase"/>
    <property type="match status" value="1"/>
</dbReference>
<dbReference type="PANTHER" id="PTHR31803">
    <property type="entry name" value="ALTERNATIVE OXIDASE"/>
    <property type="match status" value="1"/>
</dbReference>
<comment type="catalytic activity">
    <reaction evidence="1 13">
        <text>2 a ubiquinol + O2 = 2 a ubiquinone + 2 H2O</text>
        <dbReference type="Rhea" id="RHEA:30255"/>
        <dbReference type="Rhea" id="RHEA-COMP:9565"/>
        <dbReference type="Rhea" id="RHEA-COMP:9566"/>
        <dbReference type="ChEBI" id="CHEBI:15377"/>
        <dbReference type="ChEBI" id="CHEBI:15379"/>
        <dbReference type="ChEBI" id="CHEBI:16389"/>
        <dbReference type="ChEBI" id="CHEBI:17976"/>
        <dbReference type="EC" id="1.10.3.11"/>
    </reaction>
</comment>